<name>A0A221UTB4_9FLAO</name>
<evidence type="ECO:0000313" key="1">
    <source>
        <dbReference type="EMBL" id="ASO04585.1"/>
    </source>
</evidence>
<dbReference type="Proteomes" id="UP000204551">
    <property type="component" value="Chromosome"/>
</dbReference>
<evidence type="ECO:0000313" key="2">
    <source>
        <dbReference type="Proteomes" id="UP000204551"/>
    </source>
</evidence>
<dbReference type="STRING" id="616991.GCA_000733925_04237"/>
<gene>
    <name evidence="1" type="ORF">AREALGSMS7_01110</name>
</gene>
<protein>
    <submittedName>
        <fullName evidence="1">Uncharacterized protein</fullName>
    </submittedName>
</protein>
<accession>A0A221UTB4</accession>
<dbReference type="AlphaFoldDB" id="A0A221UTB4"/>
<dbReference type="eggNOG" id="ENOG50334B2">
    <property type="taxonomic scope" value="Bacteria"/>
</dbReference>
<dbReference type="EMBL" id="CP022515">
    <property type="protein sequence ID" value="ASO04585.1"/>
    <property type="molecule type" value="Genomic_DNA"/>
</dbReference>
<dbReference type="KEGG" id="aalg:AREALGSMS7_01110"/>
<dbReference type="RefSeq" id="WP_093977549.1">
    <property type="nucleotide sequence ID" value="NZ_CP022515.1"/>
</dbReference>
<reference evidence="1 2" key="1">
    <citation type="submission" date="2017-07" db="EMBL/GenBank/DDBJ databases">
        <title>Genome Sequence of Arenibacter algicola Strain SMS7 Isolated from a culture of the Diatom Skeletonema marinoi.</title>
        <authorList>
            <person name="Topel M."/>
            <person name="Pinder M.I.M."/>
            <person name="Johansson O.N."/>
            <person name="Kourtchenko O."/>
            <person name="Godhe A."/>
            <person name="Clarke A.K."/>
        </authorList>
    </citation>
    <scope>NUCLEOTIDE SEQUENCE [LARGE SCALE GENOMIC DNA]</scope>
    <source>
        <strain evidence="1 2">SMS7</strain>
    </source>
</reference>
<organism evidence="1 2">
    <name type="scientific">Arenibacter algicola</name>
    <dbReference type="NCBI Taxonomy" id="616991"/>
    <lineage>
        <taxon>Bacteria</taxon>
        <taxon>Pseudomonadati</taxon>
        <taxon>Bacteroidota</taxon>
        <taxon>Flavobacteriia</taxon>
        <taxon>Flavobacteriales</taxon>
        <taxon>Flavobacteriaceae</taxon>
        <taxon>Arenibacter</taxon>
    </lineage>
</organism>
<sequence length="227" mass="26485">MKTYLADIIPKIQRFSQKLDNTTMLTNNHWVVIDNNDNIKMVYIFRDNCELLISKNGLVSKAKWEYLGKEALLIDSSDGSFLFKHGFLDENILALKIDSNEEYVFLVNETKYGSELNSIESILEFLNFNYINSETKRGIQGQITIDLKNWSNTELSSGYKIDRETNGWSFTTGKFIEYRIQFPGEREGSIIYSSKNNHYSYSTYDKNMSFKKLDDCIESLKQYLNHC</sequence>
<proteinExistence type="predicted"/>